<dbReference type="InterPro" id="IPR007829">
    <property type="entry name" value="TM2"/>
</dbReference>
<keyword evidence="6" id="KW-0732">Signal</keyword>
<keyword evidence="2 5" id="KW-0812">Transmembrane</keyword>
<evidence type="ECO:0000256" key="1">
    <source>
        <dbReference type="ARBA" id="ARBA00004141"/>
    </source>
</evidence>
<evidence type="ECO:0000256" key="2">
    <source>
        <dbReference type="ARBA" id="ARBA00022692"/>
    </source>
</evidence>
<evidence type="ECO:0000256" key="3">
    <source>
        <dbReference type="ARBA" id="ARBA00022989"/>
    </source>
</evidence>
<feature type="signal peptide" evidence="6">
    <location>
        <begin position="1"/>
        <end position="19"/>
    </location>
</feature>
<evidence type="ECO:0000259" key="7">
    <source>
        <dbReference type="Pfam" id="PF05154"/>
    </source>
</evidence>
<accession>A0A1X7VTE6</accession>
<reference evidence="8" key="1">
    <citation type="submission" date="2017-05" db="UniProtKB">
        <authorList>
            <consortium name="EnsemblMetazoa"/>
        </authorList>
    </citation>
    <scope>IDENTIFICATION</scope>
</reference>
<organism evidence="8">
    <name type="scientific">Amphimedon queenslandica</name>
    <name type="common">Sponge</name>
    <dbReference type="NCBI Taxonomy" id="400682"/>
    <lineage>
        <taxon>Eukaryota</taxon>
        <taxon>Metazoa</taxon>
        <taxon>Porifera</taxon>
        <taxon>Demospongiae</taxon>
        <taxon>Heteroscleromorpha</taxon>
        <taxon>Haplosclerida</taxon>
        <taxon>Niphatidae</taxon>
        <taxon>Amphimedon</taxon>
    </lineage>
</organism>
<evidence type="ECO:0000256" key="5">
    <source>
        <dbReference type="SAM" id="Phobius"/>
    </source>
</evidence>
<feature type="transmembrane region" description="Helical" evidence="5">
    <location>
        <begin position="103"/>
        <end position="122"/>
    </location>
</feature>
<dbReference type="EnsemblMetazoa" id="Aqu2.1.43616_001">
    <property type="protein sequence ID" value="Aqu2.1.43616_001"/>
    <property type="gene ID" value="Aqu2.1.43616"/>
</dbReference>
<name>A0A1X7VTE6_AMPQE</name>
<keyword evidence="3 5" id="KW-1133">Transmembrane helix</keyword>
<keyword evidence="4 5" id="KW-0472">Membrane</keyword>
<feature type="domain" description="TM2" evidence="7">
    <location>
        <begin position="98"/>
        <end position="145"/>
    </location>
</feature>
<evidence type="ECO:0000313" key="8">
    <source>
        <dbReference type="EnsemblMetazoa" id="Aqu2.1.43616_001"/>
    </source>
</evidence>
<feature type="chain" id="PRO_5010856229" description="TM2 domain-containing protein" evidence="6">
    <location>
        <begin position="20"/>
        <end position="213"/>
    </location>
</feature>
<dbReference type="Pfam" id="PF05154">
    <property type="entry name" value="TM2"/>
    <property type="match status" value="1"/>
</dbReference>
<dbReference type="GO" id="GO:0016020">
    <property type="term" value="C:membrane"/>
    <property type="evidence" value="ECO:0007669"/>
    <property type="project" value="UniProtKB-SubCell"/>
</dbReference>
<comment type="subcellular location">
    <subcellularLocation>
        <location evidence="1">Membrane</location>
        <topology evidence="1">Multi-pass membrane protein</topology>
    </subcellularLocation>
</comment>
<evidence type="ECO:0000256" key="6">
    <source>
        <dbReference type="SAM" id="SignalP"/>
    </source>
</evidence>
<evidence type="ECO:0000256" key="4">
    <source>
        <dbReference type="ARBA" id="ARBA00023136"/>
    </source>
</evidence>
<protein>
    <recommendedName>
        <fullName evidence="7">TM2 domain-containing protein</fullName>
    </recommendedName>
</protein>
<proteinExistence type="predicted"/>
<feature type="transmembrane region" description="Helical" evidence="5">
    <location>
        <begin position="134"/>
        <end position="159"/>
    </location>
</feature>
<dbReference type="AlphaFoldDB" id="A0A1X7VTE6"/>
<feature type="transmembrane region" description="Helical" evidence="5">
    <location>
        <begin position="165"/>
        <end position="191"/>
    </location>
</feature>
<sequence length="213" mass="22934">MHSSLLLAISFFSLSLVAGTPLGSESIDIQTRQSRNCSFCFPPGVTTVPTSLIDCPNDRCACTECFSVNTTANVCEYTVPSPSDCYYYNEATLQCIDNRKSQVTAFALSLTLSGFGVANFYIGQNGLGAGQLVLFLSIFVIVYIIACTPCCAICCFQAENIKGSIVFICFMLVMILLIIAISFGITGWWIADAVIFGTNKRDAGDGCPLKPDL</sequence>
<dbReference type="InParanoid" id="A0A1X7VTE6"/>